<dbReference type="PANTHER" id="PTHR34404">
    <property type="entry name" value="REGULATORY PROTEIN, FMDB FAMILY"/>
    <property type="match status" value="1"/>
</dbReference>
<accession>A0A845BHN7</accession>
<dbReference type="RefSeq" id="WP_124734131.1">
    <property type="nucleotide sequence ID" value="NZ_WSSB01000001.1"/>
</dbReference>
<name>A0A845BHN7_9NEIS</name>
<dbReference type="PANTHER" id="PTHR34404:SF2">
    <property type="entry name" value="CONSERVED SERINE RICH PROTEIN"/>
    <property type="match status" value="1"/>
</dbReference>
<dbReference type="SMART" id="SM00834">
    <property type="entry name" value="CxxC_CXXC_SSSS"/>
    <property type="match status" value="1"/>
</dbReference>
<keyword evidence="3" id="KW-1185">Reference proteome</keyword>
<organism evidence="2 3">
    <name type="scientific">Craterilacuibacter sinensis</name>
    <dbReference type="NCBI Taxonomy" id="2686017"/>
    <lineage>
        <taxon>Bacteria</taxon>
        <taxon>Pseudomonadati</taxon>
        <taxon>Pseudomonadota</taxon>
        <taxon>Betaproteobacteria</taxon>
        <taxon>Neisseriales</taxon>
        <taxon>Neisseriaceae</taxon>
        <taxon>Craterilacuibacter</taxon>
    </lineage>
</organism>
<dbReference type="Pfam" id="PF09723">
    <property type="entry name" value="Zn_ribbon_8"/>
    <property type="match status" value="1"/>
</dbReference>
<dbReference type="Proteomes" id="UP000467214">
    <property type="component" value="Unassembled WGS sequence"/>
</dbReference>
<dbReference type="NCBIfam" id="TIGR02605">
    <property type="entry name" value="CxxC_CxxC_SSSS"/>
    <property type="match status" value="1"/>
</dbReference>
<comment type="caution">
    <text evidence="2">The sequence shown here is derived from an EMBL/GenBank/DDBJ whole genome shotgun (WGS) entry which is preliminary data.</text>
</comment>
<evidence type="ECO:0000313" key="3">
    <source>
        <dbReference type="Proteomes" id="UP000467214"/>
    </source>
</evidence>
<feature type="domain" description="Putative regulatory protein FmdB zinc ribbon" evidence="1">
    <location>
        <begin position="1"/>
        <end position="42"/>
    </location>
</feature>
<protein>
    <submittedName>
        <fullName evidence="2">Zinc ribbon domain-containing protein</fullName>
    </submittedName>
</protein>
<gene>
    <name evidence="2" type="ORF">GQF02_01380</name>
</gene>
<dbReference type="InterPro" id="IPR013429">
    <property type="entry name" value="Regulatory_FmdB_Zinc_ribbon"/>
</dbReference>
<evidence type="ECO:0000313" key="2">
    <source>
        <dbReference type="EMBL" id="MXR35652.1"/>
    </source>
</evidence>
<dbReference type="AlphaFoldDB" id="A0A845BHN7"/>
<sequence>MPIYEYRCEKCGKQHEHLQKLSDEPVAQCPSCGSADYSKMLTCAGFQLKGSGWYESDFKNGSKPASAHACGTGGCGGCG</sequence>
<evidence type="ECO:0000259" key="1">
    <source>
        <dbReference type="SMART" id="SM00834"/>
    </source>
</evidence>
<dbReference type="EMBL" id="WSSB01000001">
    <property type="protein sequence ID" value="MXR35652.1"/>
    <property type="molecule type" value="Genomic_DNA"/>
</dbReference>
<proteinExistence type="predicted"/>
<reference evidence="2 3" key="1">
    <citation type="submission" date="2019-12" db="EMBL/GenBank/DDBJ databases">
        <title>Neisseriaceae gen. nov. sp. Genome sequencing and assembly.</title>
        <authorList>
            <person name="Liu Z."/>
            <person name="Li A."/>
        </authorList>
    </citation>
    <scope>NUCLEOTIDE SEQUENCE [LARGE SCALE GENOMIC DNA]</scope>
    <source>
        <strain evidence="2 3">B2N2-7</strain>
    </source>
</reference>